<protein>
    <submittedName>
        <fullName evidence="2">Sugar phosphate isomerase/epimerase</fullName>
    </submittedName>
</protein>
<reference evidence="2 3" key="1">
    <citation type="submission" date="2017-05" db="EMBL/GenBank/DDBJ databases">
        <authorList>
            <person name="Varghese N."/>
            <person name="Submissions S."/>
        </authorList>
    </citation>
    <scope>NUCLEOTIDE SEQUENCE [LARGE SCALE GENOMIC DNA]</scope>
    <source>
        <strain evidence="2 3">DSM 25457</strain>
    </source>
</reference>
<dbReference type="InterPro" id="IPR036237">
    <property type="entry name" value="Xyl_isomerase-like_sf"/>
</dbReference>
<accession>A0ABY1Q3B8</accession>
<evidence type="ECO:0000259" key="1">
    <source>
        <dbReference type="Pfam" id="PF01261"/>
    </source>
</evidence>
<dbReference type="GO" id="GO:0016853">
    <property type="term" value="F:isomerase activity"/>
    <property type="evidence" value="ECO:0007669"/>
    <property type="project" value="UniProtKB-KW"/>
</dbReference>
<dbReference type="Pfam" id="PF01261">
    <property type="entry name" value="AP_endonuc_2"/>
    <property type="match status" value="1"/>
</dbReference>
<gene>
    <name evidence="2" type="ORF">SAMN06265222_105229</name>
</gene>
<feature type="domain" description="Xylose isomerase-like TIM barrel" evidence="1">
    <location>
        <begin position="33"/>
        <end position="272"/>
    </location>
</feature>
<organism evidence="2 3">
    <name type="scientific">Neorhodopirellula lusitana</name>
    <dbReference type="NCBI Taxonomy" id="445327"/>
    <lineage>
        <taxon>Bacteria</taxon>
        <taxon>Pseudomonadati</taxon>
        <taxon>Planctomycetota</taxon>
        <taxon>Planctomycetia</taxon>
        <taxon>Pirellulales</taxon>
        <taxon>Pirellulaceae</taxon>
        <taxon>Neorhodopirellula</taxon>
    </lineage>
</organism>
<evidence type="ECO:0000313" key="2">
    <source>
        <dbReference type="EMBL" id="SMP56903.1"/>
    </source>
</evidence>
<dbReference type="SUPFAM" id="SSF51658">
    <property type="entry name" value="Xylose isomerase-like"/>
    <property type="match status" value="1"/>
</dbReference>
<name>A0ABY1Q3B8_9BACT</name>
<dbReference type="Proteomes" id="UP001158067">
    <property type="component" value="Unassembled WGS sequence"/>
</dbReference>
<keyword evidence="2" id="KW-0413">Isomerase</keyword>
<comment type="caution">
    <text evidence="2">The sequence shown here is derived from an EMBL/GenBank/DDBJ whole genome shotgun (WGS) entry which is preliminary data.</text>
</comment>
<proteinExistence type="predicted"/>
<dbReference type="Gene3D" id="3.20.20.150">
    <property type="entry name" value="Divalent-metal-dependent TIM barrel enzymes"/>
    <property type="match status" value="1"/>
</dbReference>
<dbReference type="InterPro" id="IPR050312">
    <property type="entry name" value="IolE/XylAMocC-like"/>
</dbReference>
<dbReference type="RefSeq" id="WP_283432689.1">
    <property type="nucleotide sequence ID" value="NZ_FXUG01000005.1"/>
</dbReference>
<evidence type="ECO:0000313" key="3">
    <source>
        <dbReference type="Proteomes" id="UP001158067"/>
    </source>
</evidence>
<dbReference type="PANTHER" id="PTHR12110">
    <property type="entry name" value="HYDROXYPYRUVATE ISOMERASE"/>
    <property type="match status" value="1"/>
</dbReference>
<dbReference type="EMBL" id="FXUG01000005">
    <property type="protein sequence ID" value="SMP56903.1"/>
    <property type="molecule type" value="Genomic_DNA"/>
</dbReference>
<sequence length="277" mass="29869">MSEVNNSNSTASRRFAIGVSDFSTSEPLLNAEQIVACGMDFIEPGLAKMAAMSEADFDAAVQRIQAAGIRVKSANWFLPPDLKVTGPDVDLAKSKQFLEHALARAVKLGARAVVFGSPGSRSLPEGFSEAEGRRQMIEFCRLCSDVIRDHGWDLKIAVEHVNHTETNFINTFGQALSVVSEVDRPEIGLAADFYHFAMEDESTEIMLDAGDLICAVQLANPEGRCFPKAGASIPGLNAFFQHLVEIGYSGGVSVEATVDNLEQDCKASVELIATLPM</sequence>
<keyword evidence="3" id="KW-1185">Reference proteome</keyword>
<dbReference type="InterPro" id="IPR013022">
    <property type="entry name" value="Xyl_isomerase-like_TIM-brl"/>
</dbReference>